<comment type="caution">
    <text evidence="1">The sequence shown here is derived from an EMBL/GenBank/DDBJ whole genome shotgun (WGS) entry which is preliminary data.</text>
</comment>
<feature type="non-terminal residue" evidence="1">
    <location>
        <position position="790"/>
    </location>
</feature>
<reference evidence="1" key="1">
    <citation type="submission" date="2022-06" db="EMBL/GenBank/DDBJ databases">
        <title>Phylogenomic reconstructions and comparative analyses of Kickxellomycotina fungi.</title>
        <authorList>
            <person name="Reynolds N.K."/>
            <person name="Stajich J.E."/>
            <person name="Barry K."/>
            <person name="Grigoriev I.V."/>
            <person name="Crous P."/>
            <person name="Smith M.E."/>
        </authorList>
    </citation>
    <scope>NUCLEOTIDE SEQUENCE</scope>
    <source>
        <strain evidence="1">RSA 2271</strain>
    </source>
</reference>
<protein>
    <submittedName>
        <fullName evidence="1">Uncharacterized protein</fullName>
    </submittedName>
</protein>
<keyword evidence="2" id="KW-1185">Reference proteome</keyword>
<dbReference type="EMBL" id="JAMZIH010005854">
    <property type="protein sequence ID" value="KAJ1674567.1"/>
    <property type="molecule type" value="Genomic_DNA"/>
</dbReference>
<proteinExistence type="predicted"/>
<sequence length="790" mass="88754">MCLEEQGRRPTPPGGRGPKEPRSEQEEMLLAVLNEPSDYTDDPSTPSLTFRAVLIGIILTIGMAFCNQFYWFRTKPFRLSSLVAQIFAFPLGWLLSVTLPTRKFTSFGVTWSLNPGKFTIKEHVLAVIMATASSGVPLAIDIAVIRKMFYNADLGWGPTLLLTLSSQLIGYSFAGIAKRILVYPRGMVWPNLFSQLAVYKSFHDLTKSHIHDAGKFAASDPDAMHHGSPAHAPHSPLGACSRMLVNSWRHSPRFWFFFLTFWASFVWYFVPGYLFTLLSVFPLMCLIVSSQYGAAAQIVKQLGDGLKGLGLFSFTFDWNVISNAYLSSPIVTPFWVASNVFVGFVILMWIIVPATYYKDVWGTRSLPIYGYNLYRRDNPAEPYASSKVIDQATQKLDQAKYAEYGPPIMPFIYVIEFGVSFASISAILSHVGLYHGRGIWTEVRPLLRPIEKALGRFRSDGNGRSSPEVVDEDECDIYTQLMRSYKQVPHWWYCALFIVTLILGLVVGEVYSVIPWYALLLAIAISGVFVIPVGIITAMTSILPTLGVLAEFIAGYMLPGDPIGNVTFKTYGYITMFQAISLVSDLKLAHYMKIPPRHVFICQVVGTVIATVVQVAVSYWLMNTNADLCVQREGNPWMCPQAGSFYSGSVIWGLVGPARMFGNGSPYSAIYYFFIIGLVLPVPFWYLSKRVWPRSRLLANINFPVMLSGLTFMPAALPVNYTMWYFWCVVFNWVVRKYWNQWWRSKVFTLSAALDTGMAISGIVIYFALTANTSIGSLKWWGNRSDFCSL</sequence>
<organism evidence="1 2">
    <name type="scientific">Spiromyces aspiralis</name>
    <dbReference type="NCBI Taxonomy" id="68401"/>
    <lineage>
        <taxon>Eukaryota</taxon>
        <taxon>Fungi</taxon>
        <taxon>Fungi incertae sedis</taxon>
        <taxon>Zoopagomycota</taxon>
        <taxon>Kickxellomycotina</taxon>
        <taxon>Kickxellomycetes</taxon>
        <taxon>Kickxellales</taxon>
        <taxon>Kickxellaceae</taxon>
        <taxon>Spiromyces</taxon>
    </lineage>
</organism>
<dbReference type="Proteomes" id="UP001145114">
    <property type="component" value="Unassembled WGS sequence"/>
</dbReference>
<accession>A0ACC1HEG0</accession>
<evidence type="ECO:0000313" key="1">
    <source>
        <dbReference type="EMBL" id="KAJ1674567.1"/>
    </source>
</evidence>
<gene>
    <name evidence="1" type="ORF">EV182_003018</name>
</gene>
<name>A0ACC1HEG0_9FUNG</name>
<evidence type="ECO:0000313" key="2">
    <source>
        <dbReference type="Proteomes" id="UP001145114"/>
    </source>
</evidence>